<proteinExistence type="predicted"/>
<dbReference type="AlphaFoldDB" id="A0A183VDJ4"/>
<evidence type="ECO:0000313" key="1">
    <source>
        <dbReference type="Proteomes" id="UP000050794"/>
    </source>
</evidence>
<dbReference type="Proteomes" id="UP000050794">
    <property type="component" value="Unassembled WGS sequence"/>
</dbReference>
<evidence type="ECO:0000313" key="2">
    <source>
        <dbReference type="WBParaSite" id="TCNE_0001881801-mRNA-1"/>
    </source>
</evidence>
<sequence length="234" mass="26177">LLSFVSLESASRITNEDVQLDINASDDVLAFGVASIPGTSSSDYSFLQLLCANISLSLSLVVSTKLAAQTRTVRSDKDRKMPEIVESRFRQEILGDLLAWQAVLIDPIIYASQTVRSSHGTPRLSSSSGPPQLEQKSSEPLIDFTARSAAMHRLSADERDIRQNQGVNSEETVDYCEIIMLFLAMFHFEPIAKRSRKQSSSVRPNERLFNKDITNIMALKWLRVREHCTIGIVF</sequence>
<accession>A0A183VDJ4</accession>
<organism evidence="1 2">
    <name type="scientific">Toxocara canis</name>
    <name type="common">Canine roundworm</name>
    <dbReference type="NCBI Taxonomy" id="6265"/>
    <lineage>
        <taxon>Eukaryota</taxon>
        <taxon>Metazoa</taxon>
        <taxon>Ecdysozoa</taxon>
        <taxon>Nematoda</taxon>
        <taxon>Chromadorea</taxon>
        <taxon>Rhabditida</taxon>
        <taxon>Spirurina</taxon>
        <taxon>Ascaridomorpha</taxon>
        <taxon>Ascaridoidea</taxon>
        <taxon>Toxocaridae</taxon>
        <taxon>Toxocara</taxon>
    </lineage>
</organism>
<protein>
    <submittedName>
        <fullName evidence="2">Protein kinase domain-containing protein</fullName>
    </submittedName>
</protein>
<name>A0A183VDJ4_TOXCA</name>
<reference evidence="2" key="1">
    <citation type="submission" date="2016-06" db="UniProtKB">
        <authorList>
            <consortium name="WormBaseParasite"/>
        </authorList>
    </citation>
    <scope>IDENTIFICATION</scope>
</reference>
<keyword evidence="1" id="KW-1185">Reference proteome</keyword>
<dbReference type="WBParaSite" id="TCNE_0001881801-mRNA-1">
    <property type="protein sequence ID" value="TCNE_0001881801-mRNA-1"/>
    <property type="gene ID" value="TCNE_0001881801"/>
</dbReference>